<dbReference type="AlphaFoldDB" id="A0A382W5D2"/>
<accession>A0A382W5D2</accession>
<feature type="domain" description="Primosomal protein N C-terminal" evidence="1">
    <location>
        <begin position="1"/>
        <end position="42"/>
    </location>
</feature>
<sequence length="46" mass="5537">RWEVSFFSSSRKSLHNLADHLQSFLYLPKQNRKVRWSIDVDPISTF</sequence>
<proteinExistence type="predicted"/>
<dbReference type="InterPro" id="IPR041236">
    <property type="entry name" value="PriA_C"/>
</dbReference>
<name>A0A382W5D2_9ZZZZ</name>
<reference evidence="2" key="1">
    <citation type="submission" date="2018-05" db="EMBL/GenBank/DDBJ databases">
        <authorList>
            <person name="Lanie J.A."/>
            <person name="Ng W.-L."/>
            <person name="Kazmierczak K.M."/>
            <person name="Andrzejewski T.M."/>
            <person name="Davidsen T.M."/>
            <person name="Wayne K.J."/>
            <person name="Tettelin H."/>
            <person name="Glass J.I."/>
            <person name="Rusch D."/>
            <person name="Podicherti R."/>
            <person name="Tsui H.-C.T."/>
            <person name="Winkler M.E."/>
        </authorList>
    </citation>
    <scope>NUCLEOTIDE SEQUENCE</scope>
</reference>
<evidence type="ECO:0000313" key="2">
    <source>
        <dbReference type="EMBL" id="SVD53993.1"/>
    </source>
</evidence>
<organism evidence="2">
    <name type="scientific">marine metagenome</name>
    <dbReference type="NCBI Taxonomy" id="408172"/>
    <lineage>
        <taxon>unclassified sequences</taxon>
        <taxon>metagenomes</taxon>
        <taxon>ecological metagenomes</taxon>
    </lineage>
</organism>
<gene>
    <name evidence="2" type="ORF">METZ01_LOCUS406847</name>
</gene>
<feature type="non-terminal residue" evidence="2">
    <location>
        <position position="1"/>
    </location>
</feature>
<protein>
    <recommendedName>
        <fullName evidence="1">Primosomal protein N C-terminal domain-containing protein</fullName>
    </recommendedName>
</protein>
<dbReference type="EMBL" id="UINC01157157">
    <property type="protein sequence ID" value="SVD53993.1"/>
    <property type="molecule type" value="Genomic_DNA"/>
</dbReference>
<evidence type="ECO:0000259" key="1">
    <source>
        <dbReference type="Pfam" id="PF18074"/>
    </source>
</evidence>
<dbReference type="Pfam" id="PF18074">
    <property type="entry name" value="PriA_C"/>
    <property type="match status" value="1"/>
</dbReference>